<dbReference type="RefSeq" id="WP_274153843.1">
    <property type="nucleotide sequence ID" value="NZ_CP117812.1"/>
</dbReference>
<reference evidence="1 2" key="1">
    <citation type="submission" date="2023-02" db="EMBL/GenBank/DDBJ databases">
        <title>Genome sequence of Lentisphaera profundi SAORIC-696.</title>
        <authorList>
            <person name="Kim e."/>
            <person name="Cho J.-C."/>
            <person name="Choi A."/>
            <person name="Kang I."/>
        </authorList>
    </citation>
    <scope>NUCLEOTIDE SEQUENCE [LARGE SCALE GENOMIC DNA]</scope>
    <source>
        <strain evidence="1 2">SAORIC-696</strain>
    </source>
</reference>
<dbReference type="NCBIfam" id="TIGR02450">
    <property type="entry name" value="TIGR02450 family Trp-rich protein"/>
    <property type="match status" value="1"/>
</dbReference>
<accession>A0ABY7W0I1</accession>
<sequence length="65" mass="7882">MDIKHLVNSKWTHLQVEQRRRHFRVLSFSKSKKRVELISIIDNSIHFHSLDDLKNPEIWESGWSQ</sequence>
<dbReference type="Proteomes" id="UP001214250">
    <property type="component" value="Chromosome 2"/>
</dbReference>
<protein>
    <submittedName>
        <fullName evidence="1">TIGR02450 family Trp-rich protein</fullName>
    </submittedName>
</protein>
<keyword evidence="2" id="KW-1185">Reference proteome</keyword>
<dbReference type="InterPro" id="IPR012663">
    <property type="entry name" value="CHP02450_Tryp"/>
</dbReference>
<gene>
    <name evidence="1" type="ORF">PQO03_14150</name>
</gene>
<organism evidence="1 2">
    <name type="scientific">Lentisphaera profundi</name>
    <dbReference type="NCBI Taxonomy" id="1658616"/>
    <lineage>
        <taxon>Bacteria</taxon>
        <taxon>Pseudomonadati</taxon>
        <taxon>Lentisphaerota</taxon>
        <taxon>Lentisphaeria</taxon>
        <taxon>Lentisphaerales</taxon>
        <taxon>Lentisphaeraceae</taxon>
        <taxon>Lentisphaera</taxon>
    </lineage>
</organism>
<dbReference type="Pfam" id="PF09493">
    <property type="entry name" value="DUF2389"/>
    <property type="match status" value="1"/>
</dbReference>
<evidence type="ECO:0000313" key="2">
    <source>
        <dbReference type="Proteomes" id="UP001214250"/>
    </source>
</evidence>
<name>A0ABY7W0I1_9BACT</name>
<evidence type="ECO:0000313" key="1">
    <source>
        <dbReference type="EMBL" id="WDE98978.1"/>
    </source>
</evidence>
<proteinExistence type="predicted"/>
<dbReference type="EMBL" id="CP117812">
    <property type="protein sequence ID" value="WDE98978.1"/>
    <property type="molecule type" value="Genomic_DNA"/>
</dbReference>